<dbReference type="InterPro" id="IPR027417">
    <property type="entry name" value="P-loop_NTPase"/>
</dbReference>
<dbReference type="PROSITE" id="PS51421">
    <property type="entry name" value="RAS"/>
    <property type="match status" value="1"/>
</dbReference>
<dbReference type="AlphaFoldDB" id="A0A9Q0LQ83"/>
<dbReference type="SUPFAM" id="SSF52540">
    <property type="entry name" value="P-loop containing nucleoside triphosphate hydrolases"/>
    <property type="match status" value="1"/>
</dbReference>
<dbReference type="Gene3D" id="3.40.50.300">
    <property type="entry name" value="P-loop containing nucleotide triphosphate hydrolases"/>
    <property type="match status" value="1"/>
</dbReference>
<evidence type="ECO:0000313" key="3">
    <source>
        <dbReference type="Proteomes" id="UP001149090"/>
    </source>
</evidence>
<dbReference type="PROSITE" id="PS51419">
    <property type="entry name" value="RAB"/>
    <property type="match status" value="1"/>
</dbReference>
<dbReference type="Pfam" id="PF00071">
    <property type="entry name" value="Ras"/>
    <property type="match status" value="1"/>
</dbReference>
<protein>
    <submittedName>
        <fullName evidence="2">Uncharacterized protein</fullName>
    </submittedName>
</protein>
<comment type="caution">
    <text evidence="2">The sequence shown here is derived from an EMBL/GenBank/DDBJ whole genome shotgun (WGS) entry which is preliminary data.</text>
</comment>
<keyword evidence="3" id="KW-1185">Reference proteome</keyword>
<evidence type="ECO:0000313" key="2">
    <source>
        <dbReference type="EMBL" id="KAJ5077766.1"/>
    </source>
</evidence>
<dbReference type="GO" id="GO:0005525">
    <property type="term" value="F:GTP binding"/>
    <property type="evidence" value="ECO:0007669"/>
    <property type="project" value="InterPro"/>
</dbReference>
<dbReference type="CDD" id="cd00154">
    <property type="entry name" value="Rab"/>
    <property type="match status" value="1"/>
</dbReference>
<name>A0A9Q0LQ83_ANAIG</name>
<gene>
    <name evidence="2" type="ORF">M0811_05456</name>
</gene>
<proteinExistence type="predicted"/>
<dbReference type="SMART" id="SM00174">
    <property type="entry name" value="RHO"/>
    <property type="match status" value="1"/>
</dbReference>
<dbReference type="SMART" id="SM00173">
    <property type="entry name" value="RAS"/>
    <property type="match status" value="1"/>
</dbReference>
<dbReference type="FunFam" id="3.40.50.300:FF:001447">
    <property type="entry name" value="Ras-related protein Rab-1B"/>
    <property type="match status" value="1"/>
</dbReference>
<dbReference type="InterPro" id="IPR005225">
    <property type="entry name" value="Small_GTP-bd"/>
</dbReference>
<evidence type="ECO:0000256" key="1">
    <source>
        <dbReference type="ARBA" id="ARBA00022741"/>
    </source>
</evidence>
<reference evidence="2" key="1">
    <citation type="submission" date="2022-10" db="EMBL/GenBank/DDBJ databases">
        <title>Novel sulphate-reducing endosymbionts in the free-living metamonad Anaeramoeba.</title>
        <authorList>
            <person name="Jerlstrom-Hultqvist J."/>
            <person name="Cepicka I."/>
            <person name="Gallot-Lavallee L."/>
            <person name="Salas-Leiva D."/>
            <person name="Curtis B.A."/>
            <person name="Zahonova K."/>
            <person name="Pipaliya S."/>
            <person name="Dacks J."/>
            <person name="Roger A.J."/>
        </authorList>
    </citation>
    <scope>NUCLEOTIDE SEQUENCE</scope>
    <source>
        <strain evidence="2">BMAN</strain>
    </source>
</reference>
<dbReference type="PRINTS" id="PR00449">
    <property type="entry name" value="RASTRNSFRMNG"/>
</dbReference>
<dbReference type="Proteomes" id="UP001149090">
    <property type="component" value="Unassembled WGS sequence"/>
</dbReference>
<dbReference type="GO" id="GO:0003924">
    <property type="term" value="F:GTPase activity"/>
    <property type="evidence" value="ECO:0007669"/>
    <property type="project" value="InterPro"/>
</dbReference>
<dbReference type="InterPro" id="IPR001806">
    <property type="entry name" value="Small_GTPase"/>
</dbReference>
<dbReference type="PANTHER" id="PTHR47978">
    <property type="match status" value="1"/>
</dbReference>
<keyword evidence="1" id="KW-0547">Nucleotide-binding</keyword>
<dbReference type="EMBL" id="JAPDFW010000056">
    <property type="protein sequence ID" value="KAJ5077766.1"/>
    <property type="molecule type" value="Genomic_DNA"/>
</dbReference>
<organism evidence="2 3">
    <name type="scientific">Anaeramoeba ignava</name>
    <name type="common">Anaerobic marine amoeba</name>
    <dbReference type="NCBI Taxonomy" id="1746090"/>
    <lineage>
        <taxon>Eukaryota</taxon>
        <taxon>Metamonada</taxon>
        <taxon>Anaeramoebidae</taxon>
        <taxon>Anaeramoeba</taxon>
    </lineage>
</organism>
<dbReference type="NCBIfam" id="TIGR00231">
    <property type="entry name" value="small_GTP"/>
    <property type="match status" value="1"/>
</dbReference>
<sequence>MEYKKDNEEYDRSFKVILIGNRAAGKTNIISRFQKNKFNPNSQITIDIDFDTSGEERYLSVSRTHYRDAVGAFIVYDITNEESFNKLKFWFEEFQKNAKENAIPMIIGNKCDLEKERKISKEMGQKFAEENKALFMETSAKDGTNIQKAFEILTKEIFNTFENETDKPIDSIILSKRIIIDPKKPRPCC</sequence>
<dbReference type="SMART" id="SM00175">
    <property type="entry name" value="RAB"/>
    <property type="match status" value="1"/>
</dbReference>
<dbReference type="OMA" id="THAFIAI"/>
<accession>A0A9Q0LQ83</accession>